<gene>
    <name evidence="11" type="ORF">G4D63_03990</name>
</gene>
<dbReference type="CDD" id="cd19925">
    <property type="entry name" value="REC_citrate_TCS"/>
    <property type="match status" value="1"/>
</dbReference>
<dbReference type="Proteomes" id="UP000481043">
    <property type="component" value="Unassembled WGS sequence"/>
</dbReference>
<keyword evidence="2" id="KW-0963">Cytoplasm</keyword>
<dbReference type="SUPFAM" id="SSF46785">
    <property type="entry name" value="Winged helix' DNA-binding domain"/>
    <property type="match status" value="1"/>
</dbReference>
<keyword evidence="3 9" id="KW-0597">Phosphoprotein</keyword>
<name>A0A6M0Q523_9BACI</name>
<keyword evidence="4" id="KW-0902">Two-component regulatory system</keyword>
<dbReference type="SUPFAM" id="SSF52172">
    <property type="entry name" value="CheY-like"/>
    <property type="match status" value="1"/>
</dbReference>
<dbReference type="RefSeq" id="WP_163178403.1">
    <property type="nucleotide sequence ID" value="NZ_JAAIWM010000001.1"/>
</dbReference>
<evidence type="ECO:0000256" key="4">
    <source>
        <dbReference type="ARBA" id="ARBA00023012"/>
    </source>
</evidence>
<feature type="domain" description="Response regulatory" evidence="10">
    <location>
        <begin position="3"/>
        <end position="119"/>
    </location>
</feature>
<dbReference type="InterPro" id="IPR051271">
    <property type="entry name" value="2C-system_Tx_regulators"/>
</dbReference>
<dbReference type="Pfam" id="PF00072">
    <property type="entry name" value="Response_reg"/>
    <property type="match status" value="1"/>
</dbReference>
<evidence type="ECO:0000256" key="3">
    <source>
        <dbReference type="ARBA" id="ARBA00022553"/>
    </source>
</evidence>
<comment type="caution">
    <text evidence="11">The sequence shown here is derived from an EMBL/GenBank/DDBJ whole genome shotgun (WGS) entry which is preliminary data.</text>
</comment>
<keyword evidence="6" id="KW-0238">DNA-binding</keyword>
<dbReference type="PANTHER" id="PTHR45526">
    <property type="entry name" value="TRANSCRIPTIONAL REGULATORY PROTEIN DPIA"/>
    <property type="match status" value="1"/>
</dbReference>
<dbReference type="PIRSF" id="PIRSF006171">
    <property type="entry name" value="RR_citrat_malat"/>
    <property type="match status" value="1"/>
</dbReference>
<evidence type="ECO:0000256" key="6">
    <source>
        <dbReference type="ARBA" id="ARBA00023125"/>
    </source>
</evidence>
<protein>
    <submittedName>
        <fullName evidence="11">Response regulator</fullName>
    </submittedName>
</protein>
<evidence type="ECO:0000256" key="1">
    <source>
        <dbReference type="ARBA" id="ARBA00004496"/>
    </source>
</evidence>
<dbReference type="SMART" id="SM00448">
    <property type="entry name" value="REC"/>
    <property type="match status" value="1"/>
</dbReference>
<evidence type="ECO:0000313" key="12">
    <source>
        <dbReference type="Proteomes" id="UP000481043"/>
    </source>
</evidence>
<organism evidence="11 12">
    <name type="scientific">Bacillus mesophilus</name>
    <dbReference type="NCBI Taxonomy" id="1808955"/>
    <lineage>
        <taxon>Bacteria</taxon>
        <taxon>Bacillati</taxon>
        <taxon>Bacillota</taxon>
        <taxon>Bacilli</taxon>
        <taxon>Bacillales</taxon>
        <taxon>Bacillaceae</taxon>
        <taxon>Bacillus</taxon>
    </lineage>
</organism>
<keyword evidence="7" id="KW-0010">Activator</keyword>
<dbReference type="AlphaFoldDB" id="A0A6M0Q523"/>
<evidence type="ECO:0000313" key="11">
    <source>
        <dbReference type="EMBL" id="NEY70899.1"/>
    </source>
</evidence>
<sequence length="238" mass="27246">MIKVLIVEDDPMVAEFNKRYLQKIEGFSLIDTASTVKNAMEIINREQVDLILLDIYMPRENGLELLKKIIKLGKGIDVIVISAASDMRSVKTALRYGAVDYLIKPFEYERFQSALTSYREEVRFMEKQESISQEELDKYIFNKDSSATNDQITDLPKGLTKNTLKLILENIVELEGSPFSAEELASKVGISRVSMQKYIYFLTSLGLLTSEVSYGSVGRPVSRYQYVESKDYLIKQYK</sequence>
<keyword evidence="8" id="KW-0804">Transcription</keyword>
<evidence type="ECO:0000256" key="5">
    <source>
        <dbReference type="ARBA" id="ARBA00023015"/>
    </source>
</evidence>
<dbReference type="InterPro" id="IPR001789">
    <property type="entry name" value="Sig_transdc_resp-reg_receiver"/>
</dbReference>
<reference evidence="11 12" key="1">
    <citation type="submission" date="2020-02" db="EMBL/GenBank/DDBJ databases">
        <title>Bacillus aquiflavi sp. nov., isolated from yellow water of strong flavor Chinese baijiu in Yibin region of China.</title>
        <authorList>
            <person name="Xie J."/>
        </authorList>
    </citation>
    <scope>NUCLEOTIDE SEQUENCE [LARGE SCALE GENOMIC DNA]</scope>
    <source>
        <strain evidence="11 12">SA4</strain>
    </source>
</reference>
<dbReference type="GO" id="GO:0005737">
    <property type="term" value="C:cytoplasm"/>
    <property type="evidence" value="ECO:0007669"/>
    <property type="project" value="UniProtKB-SubCell"/>
</dbReference>
<feature type="modified residue" description="4-aspartylphosphate" evidence="9">
    <location>
        <position position="54"/>
    </location>
</feature>
<dbReference type="GO" id="GO:0003700">
    <property type="term" value="F:DNA-binding transcription factor activity"/>
    <property type="evidence" value="ECO:0007669"/>
    <property type="project" value="InterPro"/>
</dbReference>
<dbReference type="GO" id="GO:0003677">
    <property type="term" value="F:DNA binding"/>
    <property type="evidence" value="ECO:0007669"/>
    <property type="project" value="UniProtKB-KW"/>
</dbReference>
<comment type="subcellular location">
    <subcellularLocation>
        <location evidence="1">Cytoplasm</location>
    </subcellularLocation>
</comment>
<evidence type="ECO:0000256" key="2">
    <source>
        <dbReference type="ARBA" id="ARBA00022490"/>
    </source>
</evidence>
<evidence type="ECO:0000256" key="7">
    <source>
        <dbReference type="ARBA" id="ARBA00023159"/>
    </source>
</evidence>
<dbReference type="InterPro" id="IPR024187">
    <property type="entry name" value="Sig_transdc_resp-reg_cit/mal"/>
</dbReference>
<dbReference type="EMBL" id="JAAIWM010000001">
    <property type="protein sequence ID" value="NEY70899.1"/>
    <property type="molecule type" value="Genomic_DNA"/>
</dbReference>
<evidence type="ECO:0000259" key="10">
    <source>
        <dbReference type="PROSITE" id="PS50110"/>
    </source>
</evidence>
<evidence type="ECO:0000256" key="9">
    <source>
        <dbReference type="PROSITE-ProRule" id="PRU00169"/>
    </source>
</evidence>
<dbReference type="PANTHER" id="PTHR45526:SF1">
    <property type="entry name" value="TRANSCRIPTIONAL REGULATORY PROTEIN DCUR-RELATED"/>
    <property type="match status" value="1"/>
</dbReference>
<dbReference type="InterPro" id="IPR036390">
    <property type="entry name" value="WH_DNA-bd_sf"/>
</dbReference>
<keyword evidence="5" id="KW-0805">Transcription regulation</keyword>
<keyword evidence="12" id="KW-1185">Reference proteome</keyword>
<dbReference type="PROSITE" id="PS50110">
    <property type="entry name" value="RESPONSE_REGULATORY"/>
    <property type="match status" value="1"/>
</dbReference>
<accession>A0A6M0Q523</accession>
<proteinExistence type="predicted"/>
<dbReference type="InterPro" id="IPR011006">
    <property type="entry name" value="CheY-like_superfamily"/>
</dbReference>
<dbReference type="Gene3D" id="3.40.50.2300">
    <property type="match status" value="1"/>
</dbReference>
<evidence type="ECO:0000256" key="8">
    <source>
        <dbReference type="ARBA" id="ARBA00023163"/>
    </source>
</evidence>
<dbReference type="GO" id="GO:0000156">
    <property type="term" value="F:phosphorelay response regulator activity"/>
    <property type="evidence" value="ECO:0007669"/>
    <property type="project" value="TreeGrafter"/>
</dbReference>